<keyword evidence="5" id="KW-0119">Carbohydrate metabolism</keyword>
<comment type="similarity">
    <text evidence="2">Belongs to the KHG/KDPG aldolase family.</text>
</comment>
<reference evidence="7" key="1">
    <citation type="submission" date="2016-10" db="EMBL/GenBank/DDBJ databases">
        <authorList>
            <person name="Varghese N."/>
            <person name="Submissions S."/>
        </authorList>
    </citation>
    <scope>NUCLEOTIDE SEQUENCE [LARGE SCALE GENOMIC DNA]</scope>
    <source>
        <strain evidence="7">CGMCC 1.3703</strain>
    </source>
</reference>
<evidence type="ECO:0000256" key="3">
    <source>
        <dbReference type="ARBA" id="ARBA00011233"/>
    </source>
</evidence>
<evidence type="ECO:0000256" key="2">
    <source>
        <dbReference type="ARBA" id="ARBA00006906"/>
    </source>
</evidence>
<dbReference type="NCBIfam" id="NF005119">
    <property type="entry name" value="PRK06552.1"/>
    <property type="match status" value="1"/>
</dbReference>
<dbReference type="OrthoDB" id="9802667at2"/>
<evidence type="ECO:0000313" key="6">
    <source>
        <dbReference type="EMBL" id="SDO14763.1"/>
    </source>
</evidence>
<evidence type="ECO:0000313" key="7">
    <source>
        <dbReference type="Proteomes" id="UP000198860"/>
    </source>
</evidence>
<name>A0A1H0H6L2_HALAD</name>
<evidence type="ECO:0000256" key="4">
    <source>
        <dbReference type="ARBA" id="ARBA00023239"/>
    </source>
</evidence>
<proteinExistence type="inferred from homology"/>
<dbReference type="PANTHER" id="PTHR30246:SF1">
    <property type="entry name" value="2-DEHYDRO-3-DEOXY-6-PHOSPHOGALACTONATE ALDOLASE-RELATED"/>
    <property type="match status" value="1"/>
</dbReference>
<dbReference type="RefSeq" id="WP_089651197.1">
    <property type="nucleotide sequence ID" value="NZ_FNIZ01000003.1"/>
</dbReference>
<evidence type="ECO:0000256" key="1">
    <source>
        <dbReference type="ARBA" id="ARBA00004761"/>
    </source>
</evidence>
<comment type="subunit">
    <text evidence="3">Homotrimer.</text>
</comment>
<dbReference type="Proteomes" id="UP000198860">
    <property type="component" value="Unassembled WGS sequence"/>
</dbReference>
<sequence length="210" mass="22769">MKKLDVYQQLLNSKLTVVVRGNSPEQAIETAEACIRGGVKSLEFTFTIPQAEKVIQHFSNHDGIIIGAGSVLDSETAKLAIHSGAEYIVGPNFSKETARLCNRYQVPYIPGCMTVNETIEALEFGLSIVKLFPGQAFSPSHIKAVKGPVPQVEIMPTGGVDLDNIQDWFRNGAVHVGVGGEITRPAQQGNFETVTANAKLFIEAIEEVFV</sequence>
<dbReference type="NCBIfam" id="TIGR01182">
    <property type="entry name" value="eda"/>
    <property type="match status" value="1"/>
</dbReference>
<evidence type="ECO:0000256" key="5">
    <source>
        <dbReference type="ARBA" id="ARBA00023277"/>
    </source>
</evidence>
<keyword evidence="4" id="KW-0456">Lyase</keyword>
<protein>
    <submittedName>
        <fullName evidence="6">2-dehydro-3-deoxyphosphogluconate aldolase / (4S)-4-hydroxy-2-oxoglutarate aldolase</fullName>
    </submittedName>
</protein>
<dbReference type="GO" id="GO:0016829">
    <property type="term" value="F:lyase activity"/>
    <property type="evidence" value="ECO:0007669"/>
    <property type="project" value="UniProtKB-KW"/>
</dbReference>
<accession>A0A1H0H6L2</accession>
<dbReference type="InterPro" id="IPR000887">
    <property type="entry name" value="Aldlse_KDPG_KHG"/>
</dbReference>
<dbReference type="Pfam" id="PF01081">
    <property type="entry name" value="Aldolase"/>
    <property type="match status" value="1"/>
</dbReference>
<dbReference type="STRING" id="240303.SAMN05421677_10370"/>
<gene>
    <name evidence="6" type="ORF">SAMN05421677_10370</name>
</gene>
<organism evidence="6 7">
    <name type="scientific">Halobacillus aidingensis</name>
    <dbReference type="NCBI Taxonomy" id="240303"/>
    <lineage>
        <taxon>Bacteria</taxon>
        <taxon>Bacillati</taxon>
        <taxon>Bacillota</taxon>
        <taxon>Bacilli</taxon>
        <taxon>Bacillales</taxon>
        <taxon>Bacillaceae</taxon>
        <taxon>Halobacillus</taxon>
    </lineage>
</organism>
<keyword evidence="7" id="KW-1185">Reference proteome</keyword>
<comment type="pathway">
    <text evidence="1">Carbohydrate acid metabolism.</text>
</comment>
<dbReference type="EMBL" id="FNIZ01000003">
    <property type="protein sequence ID" value="SDO14763.1"/>
    <property type="molecule type" value="Genomic_DNA"/>
</dbReference>
<dbReference type="SUPFAM" id="SSF51569">
    <property type="entry name" value="Aldolase"/>
    <property type="match status" value="1"/>
</dbReference>
<dbReference type="CDD" id="cd00452">
    <property type="entry name" value="KDPG_aldolase"/>
    <property type="match status" value="1"/>
</dbReference>
<dbReference type="PANTHER" id="PTHR30246">
    <property type="entry name" value="2-KETO-3-DEOXY-6-PHOSPHOGLUCONATE ALDOLASE"/>
    <property type="match status" value="1"/>
</dbReference>
<dbReference type="Gene3D" id="3.20.20.70">
    <property type="entry name" value="Aldolase class I"/>
    <property type="match status" value="1"/>
</dbReference>
<dbReference type="AlphaFoldDB" id="A0A1H0H6L2"/>
<dbReference type="InterPro" id="IPR013785">
    <property type="entry name" value="Aldolase_TIM"/>
</dbReference>